<sequence length="94" mass="9768">MAPSFSERTRGGESTRDGGGGSGDGEIGGVGSALRYVSLGVALGLFVAGLAARRYRDRGESSASSTGGRPEETEFSGSSVYVWRPTRDDVSPHR</sequence>
<name>A0ABD5TZM9_9EURY</name>
<gene>
    <name evidence="3" type="ORF">ACFQEV_13800</name>
</gene>
<dbReference type="Proteomes" id="UP001596408">
    <property type="component" value="Unassembled WGS sequence"/>
</dbReference>
<comment type="caution">
    <text evidence="3">The sequence shown here is derived from an EMBL/GenBank/DDBJ whole genome shotgun (WGS) entry which is preliminary data.</text>
</comment>
<feature type="compositionally biased region" description="Basic and acidic residues" evidence="1">
    <location>
        <begin position="7"/>
        <end position="16"/>
    </location>
</feature>
<dbReference type="AlphaFoldDB" id="A0ABD5TZM9"/>
<accession>A0ABD5TZM9</accession>
<keyword evidence="2" id="KW-0812">Transmembrane</keyword>
<evidence type="ECO:0000313" key="4">
    <source>
        <dbReference type="Proteomes" id="UP001596408"/>
    </source>
</evidence>
<dbReference type="RefSeq" id="WP_379697079.1">
    <property type="nucleotide sequence ID" value="NZ_JBHSXH010000015.1"/>
</dbReference>
<reference evidence="3 4" key="1">
    <citation type="journal article" date="2019" name="Int. J. Syst. Evol. Microbiol.">
        <title>The Global Catalogue of Microorganisms (GCM) 10K type strain sequencing project: providing services to taxonomists for standard genome sequencing and annotation.</title>
        <authorList>
            <consortium name="The Broad Institute Genomics Platform"/>
            <consortium name="The Broad Institute Genome Sequencing Center for Infectious Disease"/>
            <person name="Wu L."/>
            <person name="Ma J."/>
        </authorList>
    </citation>
    <scope>NUCLEOTIDE SEQUENCE [LARGE SCALE GENOMIC DNA]</scope>
    <source>
        <strain evidence="3 4">YIM 94188</strain>
    </source>
</reference>
<protein>
    <submittedName>
        <fullName evidence="3">Uncharacterized protein</fullName>
    </submittedName>
</protein>
<feature type="compositionally biased region" description="Basic and acidic residues" evidence="1">
    <location>
        <begin position="85"/>
        <end position="94"/>
    </location>
</feature>
<feature type="region of interest" description="Disordered" evidence="1">
    <location>
        <begin position="55"/>
        <end position="94"/>
    </location>
</feature>
<evidence type="ECO:0000313" key="3">
    <source>
        <dbReference type="EMBL" id="MFC6826057.1"/>
    </source>
</evidence>
<evidence type="ECO:0000256" key="1">
    <source>
        <dbReference type="SAM" id="MobiDB-lite"/>
    </source>
</evidence>
<feature type="transmembrane region" description="Helical" evidence="2">
    <location>
        <begin position="33"/>
        <end position="52"/>
    </location>
</feature>
<keyword evidence="2" id="KW-1133">Transmembrane helix</keyword>
<keyword evidence="2" id="KW-0472">Membrane</keyword>
<organism evidence="3 4">
    <name type="scientific">Halopelagius fulvigenes</name>
    <dbReference type="NCBI Taxonomy" id="1198324"/>
    <lineage>
        <taxon>Archaea</taxon>
        <taxon>Methanobacteriati</taxon>
        <taxon>Methanobacteriota</taxon>
        <taxon>Stenosarchaea group</taxon>
        <taxon>Halobacteria</taxon>
        <taxon>Halobacteriales</taxon>
        <taxon>Haloferacaceae</taxon>
    </lineage>
</organism>
<feature type="region of interest" description="Disordered" evidence="1">
    <location>
        <begin position="1"/>
        <end position="27"/>
    </location>
</feature>
<evidence type="ECO:0000256" key="2">
    <source>
        <dbReference type="SAM" id="Phobius"/>
    </source>
</evidence>
<proteinExistence type="predicted"/>
<keyword evidence="4" id="KW-1185">Reference proteome</keyword>
<dbReference type="EMBL" id="JBHSXH010000015">
    <property type="protein sequence ID" value="MFC6826057.1"/>
    <property type="molecule type" value="Genomic_DNA"/>
</dbReference>
<feature type="compositionally biased region" description="Gly residues" evidence="1">
    <location>
        <begin position="17"/>
        <end position="27"/>
    </location>
</feature>